<reference evidence="2 4" key="3">
    <citation type="journal article" date="2015" name="BMC Genomics">
        <title>The completed genome sequence of the pathogenic ascomycete fungus Fusarium graminearum.</title>
        <authorList>
            <person name="King R."/>
            <person name="Urban M."/>
            <person name="Hammond-Kosack M.C."/>
            <person name="Hassani-Pak K."/>
            <person name="Hammond-Kosack K.E."/>
        </authorList>
    </citation>
    <scope>NUCLEOTIDE SEQUENCE [LARGE SCALE GENOMIC DNA]</scope>
    <source>
        <strain evidence="4">ATCC MYA-4620 / CBS 123657 / FGSC 9075 / NRRL 31084 / PH-1</strain>
        <strain evidence="2">PH-1</strain>
    </source>
</reference>
<feature type="compositionally biased region" description="Basic and acidic residues" evidence="1">
    <location>
        <begin position="1"/>
        <end position="14"/>
    </location>
</feature>
<feature type="compositionally biased region" description="Basic and acidic residues" evidence="1">
    <location>
        <begin position="28"/>
        <end position="37"/>
    </location>
</feature>
<keyword evidence="4" id="KW-1185">Reference proteome</keyword>
<dbReference type="InParanoid" id="A0A098DYJ1"/>
<feature type="compositionally biased region" description="Polar residues" evidence="1">
    <location>
        <begin position="15"/>
        <end position="24"/>
    </location>
</feature>
<reference evidence="3 4" key="2">
    <citation type="journal article" date="2010" name="Nature">
        <title>Comparative genomics reveals mobile pathogenicity chromosomes in Fusarium.</title>
        <authorList>
            <person name="Ma L.J."/>
            <person name="van der Does H.C."/>
            <person name="Borkovich K.A."/>
            <person name="Coleman J.J."/>
            <person name="Daboussi M.J."/>
            <person name="Di Pietro A."/>
            <person name="Dufresne M."/>
            <person name="Freitag M."/>
            <person name="Grabherr M."/>
            <person name="Henrissat B."/>
            <person name="Houterman P.M."/>
            <person name="Kang S."/>
            <person name="Shim W.B."/>
            <person name="Woloshuk C."/>
            <person name="Xie X."/>
            <person name="Xu J.R."/>
            <person name="Antoniw J."/>
            <person name="Baker S.E."/>
            <person name="Bluhm B.H."/>
            <person name="Breakspear A."/>
            <person name="Brown D.W."/>
            <person name="Butchko R.A."/>
            <person name="Chapman S."/>
            <person name="Coulson R."/>
            <person name="Coutinho P.M."/>
            <person name="Danchin E.G."/>
            <person name="Diener A."/>
            <person name="Gale L.R."/>
            <person name="Gardiner D.M."/>
            <person name="Goff S."/>
            <person name="Hammond-Kosack K.E."/>
            <person name="Hilburn K."/>
            <person name="Hua-Van A."/>
            <person name="Jonkers W."/>
            <person name="Kazan K."/>
            <person name="Kodira C.D."/>
            <person name="Koehrsen M."/>
            <person name="Kumar L."/>
            <person name="Lee Y.H."/>
            <person name="Li L."/>
            <person name="Manners J.M."/>
            <person name="Miranda-Saavedra D."/>
            <person name="Mukherjee M."/>
            <person name="Park G."/>
            <person name="Park J."/>
            <person name="Park S.Y."/>
            <person name="Proctor R.H."/>
            <person name="Regev A."/>
            <person name="Ruiz-Roldan M.C."/>
            <person name="Sain D."/>
            <person name="Sakthikumar S."/>
            <person name="Sykes S."/>
            <person name="Schwartz D.C."/>
            <person name="Turgeon B.G."/>
            <person name="Wapinski I."/>
            <person name="Yoder O."/>
            <person name="Young S."/>
            <person name="Zeng Q."/>
            <person name="Zhou S."/>
            <person name="Galagan J."/>
            <person name="Cuomo C.A."/>
            <person name="Kistler H.C."/>
            <person name="Rep M."/>
        </authorList>
    </citation>
    <scope>GENOME REANNOTATION</scope>
    <source>
        <strain evidence="4">ATCC MYA-4620 / CBS 123657 / FGSC 9075 / NRRL 31084 / PH-1</strain>
        <strain evidence="3">PH-1 / ATCC MYA-4620 / FGSC 9075 / NRRL 31084</strain>
    </source>
</reference>
<dbReference type="EMBL" id="HG970334">
    <property type="protein sequence ID" value="CEF86905.1"/>
    <property type="molecule type" value="Genomic_DNA"/>
</dbReference>
<feature type="compositionally biased region" description="Low complexity" evidence="1">
    <location>
        <begin position="47"/>
        <end position="62"/>
    </location>
</feature>
<evidence type="ECO:0000313" key="4">
    <source>
        <dbReference type="Proteomes" id="UP000070720"/>
    </source>
</evidence>
<evidence type="ECO:0000313" key="3">
    <source>
        <dbReference type="EnsemblFungi" id="CEF86905"/>
    </source>
</evidence>
<protein>
    <submittedName>
        <fullName evidence="2">Chromosome 3, complete genome</fullName>
    </submittedName>
</protein>
<name>A0A098DYJ1_GIBZE</name>
<accession>A0A0E0SKE2</accession>
<dbReference type="Proteomes" id="UP000070720">
    <property type="component" value="Chromosome 3"/>
</dbReference>
<proteinExistence type="predicted"/>
<reference evidence="3 4" key="1">
    <citation type="journal article" date="2007" name="Science">
        <title>The Fusarium graminearum genome reveals a link between localized polymorphism and pathogen specialization.</title>
        <authorList>
            <person name="Cuomo C.A."/>
            <person name="Gueldener U."/>
            <person name="Xu J.-R."/>
            <person name="Trail F."/>
            <person name="Turgeon B.G."/>
            <person name="Di Pietro A."/>
            <person name="Walton J.D."/>
            <person name="Ma L.-J."/>
            <person name="Baker S.E."/>
            <person name="Rep M."/>
            <person name="Adam G."/>
            <person name="Antoniw J."/>
            <person name="Baldwin T."/>
            <person name="Calvo S.E."/>
            <person name="Chang Y.-L."/>
            <person name="DeCaprio D."/>
            <person name="Gale L.R."/>
            <person name="Gnerre S."/>
            <person name="Goswami R.S."/>
            <person name="Hammond-Kosack K."/>
            <person name="Harris L.J."/>
            <person name="Hilburn K."/>
            <person name="Kennell J.C."/>
            <person name="Kroken S."/>
            <person name="Magnuson J.K."/>
            <person name="Mannhaupt G."/>
            <person name="Mauceli E.W."/>
            <person name="Mewes H.-W."/>
            <person name="Mitterbauer R."/>
            <person name="Muehlbauer G."/>
            <person name="Muensterkoetter M."/>
            <person name="Nelson D."/>
            <person name="O'Donnell K."/>
            <person name="Ouellet T."/>
            <person name="Qi W."/>
            <person name="Quesneville H."/>
            <person name="Roncero M.I.G."/>
            <person name="Seong K.-Y."/>
            <person name="Tetko I.V."/>
            <person name="Urban M."/>
            <person name="Waalwijk C."/>
            <person name="Ward T.J."/>
            <person name="Yao J."/>
            <person name="Birren B.W."/>
            <person name="Kistler H.C."/>
        </authorList>
    </citation>
    <scope>NUCLEOTIDE SEQUENCE [LARGE SCALE GENOMIC DNA]</scope>
    <source>
        <strain evidence="4">ATCC MYA-4620 / CBS 123657 / FGSC 9075 / NRRL 31084 / PH-1</strain>
        <strain evidence="3">PH-1 / ATCC MYA-4620 / FGSC 9075 / NRRL 31084</strain>
    </source>
</reference>
<evidence type="ECO:0000256" key="1">
    <source>
        <dbReference type="SAM" id="MobiDB-lite"/>
    </source>
</evidence>
<feature type="region of interest" description="Disordered" evidence="1">
    <location>
        <begin position="1"/>
        <end position="74"/>
    </location>
</feature>
<dbReference type="AlphaFoldDB" id="A0A098DYJ1"/>
<feature type="compositionally biased region" description="Polar residues" evidence="1">
    <location>
        <begin position="63"/>
        <end position="74"/>
    </location>
</feature>
<organism evidence="2 4">
    <name type="scientific">Gibberella zeae (strain ATCC MYA-4620 / CBS 123657 / FGSC 9075 / NRRL 31084 / PH-1)</name>
    <name type="common">Wheat head blight fungus</name>
    <name type="synonym">Fusarium graminearum</name>
    <dbReference type="NCBI Taxonomy" id="229533"/>
    <lineage>
        <taxon>Eukaryota</taxon>
        <taxon>Fungi</taxon>
        <taxon>Dikarya</taxon>
        <taxon>Ascomycota</taxon>
        <taxon>Pezizomycotina</taxon>
        <taxon>Sordariomycetes</taxon>
        <taxon>Hypocreomycetidae</taxon>
        <taxon>Hypocreales</taxon>
        <taxon>Nectriaceae</taxon>
        <taxon>Fusarium</taxon>
    </lineage>
</organism>
<accession>A0A098DYJ1</accession>
<dbReference type="VEuPathDB" id="FungiDB:FGRAMPH1_01G18619"/>
<dbReference type="EnsemblFungi" id="CEF86905">
    <property type="protein sequence ID" value="CEF86905"/>
    <property type="gene ID" value="FGRRES_20273"/>
</dbReference>
<gene>
    <name evidence="2" type="ORF">FGRAMPH1_01T18619</name>
</gene>
<reference evidence="3" key="4">
    <citation type="submission" date="2017-01" db="UniProtKB">
        <authorList>
            <consortium name="EnsemblFungi"/>
        </authorList>
    </citation>
    <scope>IDENTIFICATION</scope>
    <source>
        <strain evidence="3">PH-1 / ATCC MYA-4620 / FGSC 9075 / NRRL 31084</strain>
    </source>
</reference>
<evidence type="ECO:0000313" key="2">
    <source>
        <dbReference type="EMBL" id="CEF86905.1"/>
    </source>
</evidence>
<sequence>MPDSHDTQVLHGQDHTQNTSSSPQMERWLQESKREMPWHLPDSIVISSSQTPTSNTNTNTYTPFHNPTTQGSVK</sequence>